<dbReference type="Proteomes" id="UP001596328">
    <property type="component" value="Unassembled WGS sequence"/>
</dbReference>
<dbReference type="InterPro" id="IPR036388">
    <property type="entry name" value="WH-like_DNA-bd_sf"/>
</dbReference>
<keyword evidence="1" id="KW-0067">ATP-binding</keyword>
<gene>
    <name evidence="1" type="ORF">ACFQE1_09585</name>
</gene>
<dbReference type="AlphaFoldDB" id="A0ABD5RZE5"/>
<proteinExistence type="predicted"/>
<organism evidence="1 2">
    <name type="scientific">Halobium palmae</name>
    <dbReference type="NCBI Taxonomy" id="1776492"/>
    <lineage>
        <taxon>Archaea</taxon>
        <taxon>Methanobacteriati</taxon>
        <taxon>Methanobacteriota</taxon>
        <taxon>Stenosarchaea group</taxon>
        <taxon>Halobacteria</taxon>
        <taxon>Halobacteriales</taxon>
        <taxon>Haloferacaceae</taxon>
        <taxon>Halobium</taxon>
    </lineage>
</organism>
<dbReference type="EMBL" id="JBHSWU010000230">
    <property type="protein sequence ID" value="MFC6724622.1"/>
    <property type="molecule type" value="Genomic_DNA"/>
</dbReference>
<sequence length="70" mass="7545">SVRTAASAIAGAEGVDLSEATVTRILYELAESGVARRVTQERTGQGRPPSRLEPRFPTTVFRRLFALGAE</sequence>
<protein>
    <submittedName>
        <fullName evidence="1">ATP-binding protein</fullName>
    </submittedName>
</protein>
<evidence type="ECO:0000313" key="1">
    <source>
        <dbReference type="EMBL" id="MFC6724622.1"/>
    </source>
</evidence>
<accession>A0ABD5RZE5</accession>
<keyword evidence="2" id="KW-1185">Reference proteome</keyword>
<dbReference type="Gene3D" id="1.10.10.10">
    <property type="entry name" value="Winged helix-like DNA-binding domain superfamily/Winged helix DNA-binding domain"/>
    <property type="match status" value="1"/>
</dbReference>
<keyword evidence="1" id="KW-0547">Nucleotide-binding</keyword>
<name>A0ABD5RZE5_9EURY</name>
<evidence type="ECO:0000313" key="2">
    <source>
        <dbReference type="Proteomes" id="UP001596328"/>
    </source>
</evidence>
<feature type="non-terminal residue" evidence="1">
    <location>
        <position position="1"/>
    </location>
</feature>
<comment type="caution">
    <text evidence="1">The sequence shown here is derived from an EMBL/GenBank/DDBJ whole genome shotgun (WGS) entry which is preliminary data.</text>
</comment>
<dbReference type="GO" id="GO:0005524">
    <property type="term" value="F:ATP binding"/>
    <property type="evidence" value="ECO:0007669"/>
    <property type="project" value="UniProtKB-KW"/>
</dbReference>
<reference evidence="1 2" key="1">
    <citation type="journal article" date="2019" name="Int. J. Syst. Evol. Microbiol.">
        <title>The Global Catalogue of Microorganisms (GCM) 10K type strain sequencing project: providing services to taxonomists for standard genome sequencing and annotation.</title>
        <authorList>
            <consortium name="The Broad Institute Genomics Platform"/>
            <consortium name="The Broad Institute Genome Sequencing Center for Infectious Disease"/>
            <person name="Wu L."/>
            <person name="Ma J."/>
        </authorList>
    </citation>
    <scope>NUCLEOTIDE SEQUENCE [LARGE SCALE GENOMIC DNA]</scope>
    <source>
        <strain evidence="1 2">NBRC 111368</strain>
    </source>
</reference>